<evidence type="ECO:0000256" key="5">
    <source>
        <dbReference type="ARBA" id="ARBA00022741"/>
    </source>
</evidence>
<name>A0A537KXK9_9BACT</name>
<keyword evidence="7" id="KW-1278">Translocase</keyword>
<evidence type="ECO:0000256" key="6">
    <source>
        <dbReference type="ARBA" id="ARBA00022840"/>
    </source>
</evidence>
<keyword evidence="2" id="KW-0813">Transport</keyword>
<dbReference type="PANTHER" id="PTHR43875">
    <property type="entry name" value="MALTODEXTRIN IMPORT ATP-BINDING PROTEIN MSMX"/>
    <property type="match status" value="1"/>
</dbReference>
<feature type="transmembrane region" description="Helical" evidence="10">
    <location>
        <begin position="30"/>
        <end position="53"/>
    </location>
</feature>
<dbReference type="FunFam" id="3.40.50.300:FF:000042">
    <property type="entry name" value="Maltose/maltodextrin ABC transporter, ATP-binding protein"/>
    <property type="match status" value="1"/>
</dbReference>
<dbReference type="Pfam" id="PF08402">
    <property type="entry name" value="TOBE_2"/>
    <property type="match status" value="1"/>
</dbReference>
<reference evidence="13 14" key="1">
    <citation type="journal article" date="2019" name="Nat. Microbiol.">
        <title>Mediterranean grassland soil C-N compound turnover is dependent on rainfall and depth, and is mediated by genomically divergent microorganisms.</title>
        <authorList>
            <person name="Diamond S."/>
            <person name="Andeer P.F."/>
            <person name="Li Z."/>
            <person name="Crits-Christoph A."/>
            <person name="Burstein D."/>
            <person name="Anantharaman K."/>
            <person name="Lane K.R."/>
            <person name="Thomas B.C."/>
            <person name="Pan C."/>
            <person name="Northen T.R."/>
            <person name="Banfield J.F."/>
        </authorList>
    </citation>
    <scope>NUCLEOTIDE SEQUENCE [LARGE SCALE GENOMIC DNA]</scope>
    <source>
        <strain evidence="13">NP_4</strain>
    </source>
</reference>
<evidence type="ECO:0000259" key="12">
    <source>
        <dbReference type="PROSITE" id="PS50928"/>
    </source>
</evidence>
<evidence type="ECO:0000256" key="2">
    <source>
        <dbReference type="ARBA" id="ARBA00022448"/>
    </source>
</evidence>
<dbReference type="GO" id="GO:0016887">
    <property type="term" value="F:ATP hydrolysis activity"/>
    <property type="evidence" value="ECO:0007669"/>
    <property type="project" value="InterPro"/>
</dbReference>
<evidence type="ECO:0000313" key="14">
    <source>
        <dbReference type="Proteomes" id="UP000319353"/>
    </source>
</evidence>
<evidence type="ECO:0000259" key="11">
    <source>
        <dbReference type="PROSITE" id="PS50893"/>
    </source>
</evidence>
<dbReference type="Proteomes" id="UP000319353">
    <property type="component" value="Unassembled WGS sequence"/>
</dbReference>
<dbReference type="SUPFAM" id="SSF161098">
    <property type="entry name" value="MetI-like"/>
    <property type="match status" value="1"/>
</dbReference>
<dbReference type="InterPro" id="IPR047641">
    <property type="entry name" value="ABC_transpr_MalK/UgpC-like"/>
</dbReference>
<protein>
    <submittedName>
        <fullName evidence="13">ATP-binding cassette domain-containing protein</fullName>
    </submittedName>
</protein>
<feature type="transmembrane region" description="Helical" evidence="10">
    <location>
        <begin position="197"/>
        <end position="221"/>
    </location>
</feature>
<dbReference type="InterPro" id="IPR008995">
    <property type="entry name" value="Mo/tungstate-bd_C_term_dom"/>
</dbReference>
<dbReference type="InterPro" id="IPR000515">
    <property type="entry name" value="MetI-like"/>
</dbReference>
<keyword evidence="9 10" id="KW-0472">Membrane</keyword>
<evidence type="ECO:0000256" key="1">
    <source>
        <dbReference type="ARBA" id="ARBA00004141"/>
    </source>
</evidence>
<dbReference type="InterPro" id="IPR003439">
    <property type="entry name" value="ABC_transporter-like_ATP-bd"/>
</dbReference>
<dbReference type="SUPFAM" id="SSF50331">
    <property type="entry name" value="MOP-like"/>
    <property type="match status" value="1"/>
</dbReference>
<evidence type="ECO:0000256" key="8">
    <source>
        <dbReference type="ARBA" id="ARBA00022989"/>
    </source>
</evidence>
<comment type="subcellular location">
    <subcellularLocation>
        <location evidence="1">Membrane</location>
        <topology evidence="1">Multi-pass membrane protein</topology>
    </subcellularLocation>
</comment>
<dbReference type="PROSITE" id="PS50893">
    <property type="entry name" value="ABC_TRANSPORTER_2"/>
    <property type="match status" value="1"/>
</dbReference>
<keyword evidence="5" id="KW-0547">Nucleotide-binding</keyword>
<dbReference type="Gene3D" id="2.40.50.140">
    <property type="entry name" value="Nucleic acid-binding proteins"/>
    <property type="match status" value="1"/>
</dbReference>
<dbReference type="InterPro" id="IPR017871">
    <property type="entry name" value="ABC_transporter-like_CS"/>
</dbReference>
<organism evidence="13 14">
    <name type="scientific">Candidatus Segetimicrobium genomatis</name>
    <dbReference type="NCBI Taxonomy" id="2569760"/>
    <lineage>
        <taxon>Bacteria</taxon>
        <taxon>Bacillati</taxon>
        <taxon>Candidatus Sysuimicrobiota</taxon>
        <taxon>Candidatus Sysuimicrobiia</taxon>
        <taxon>Candidatus Sysuimicrobiales</taxon>
        <taxon>Candidatus Segetimicrobiaceae</taxon>
        <taxon>Candidatus Segetimicrobium</taxon>
    </lineage>
</organism>
<feature type="transmembrane region" description="Helical" evidence="10">
    <location>
        <begin position="119"/>
        <end position="144"/>
    </location>
</feature>
<feature type="transmembrane region" description="Helical" evidence="10">
    <location>
        <begin position="150"/>
        <end position="170"/>
    </location>
</feature>
<evidence type="ECO:0000256" key="4">
    <source>
        <dbReference type="ARBA" id="ARBA00022692"/>
    </source>
</evidence>
<dbReference type="InterPro" id="IPR003593">
    <property type="entry name" value="AAA+_ATPase"/>
</dbReference>
<dbReference type="InterPro" id="IPR027417">
    <property type="entry name" value="P-loop_NTPase"/>
</dbReference>
<proteinExistence type="predicted"/>
<dbReference type="CDD" id="cd06261">
    <property type="entry name" value="TM_PBP2"/>
    <property type="match status" value="1"/>
</dbReference>
<dbReference type="SUPFAM" id="SSF52540">
    <property type="entry name" value="P-loop containing nucleoside triphosphate hydrolases"/>
    <property type="match status" value="1"/>
</dbReference>
<feature type="domain" description="ABC transmembrane type-1" evidence="12">
    <location>
        <begin position="84"/>
        <end position="274"/>
    </location>
</feature>
<evidence type="ECO:0000256" key="3">
    <source>
        <dbReference type="ARBA" id="ARBA00022475"/>
    </source>
</evidence>
<dbReference type="Gene3D" id="3.40.50.300">
    <property type="entry name" value="P-loop containing nucleotide triphosphate hydrolases"/>
    <property type="match status" value="1"/>
</dbReference>
<dbReference type="Gene3D" id="2.40.50.100">
    <property type="match status" value="1"/>
</dbReference>
<comment type="caution">
    <text evidence="13">The sequence shown here is derived from an EMBL/GenBank/DDBJ whole genome shotgun (WGS) entry which is preliminary data.</text>
</comment>
<dbReference type="Pfam" id="PF00005">
    <property type="entry name" value="ABC_tran"/>
    <property type="match status" value="1"/>
</dbReference>
<evidence type="ECO:0000256" key="10">
    <source>
        <dbReference type="SAM" id="Phobius"/>
    </source>
</evidence>
<dbReference type="AlphaFoldDB" id="A0A537KXK9"/>
<feature type="transmembrane region" description="Helical" evidence="10">
    <location>
        <begin position="86"/>
        <end position="107"/>
    </location>
</feature>
<feature type="domain" description="ABC transporter" evidence="11">
    <location>
        <begin position="268"/>
        <end position="498"/>
    </location>
</feature>
<evidence type="ECO:0000256" key="7">
    <source>
        <dbReference type="ARBA" id="ARBA00022967"/>
    </source>
</evidence>
<dbReference type="InterPro" id="IPR035906">
    <property type="entry name" value="MetI-like_sf"/>
</dbReference>
<dbReference type="PROSITE" id="PS50928">
    <property type="entry name" value="ABC_TM1"/>
    <property type="match status" value="1"/>
</dbReference>
<keyword evidence="4 10" id="KW-0812">Transmembrane</keyword>
<dbReference type="GO" id="GO:0005524">
    <property type="term" value="F:ATP binding"/>
    <property type="evidence" value="ECO:0007669"/>
    <property type="project" value="UniProtKB-KW"/>
</dbReference>
<dbReference type="PROSITE" id="PS00211">
    <property type="entry name" value="ABC_TRANSPORTER_1"/>
    <property type="match status" value="1"/>
</dbReference>
<dbReference type="GO" id="GO:0140359">
    <property type="term" value="F:ABC-type transporter activity"/>
    <property type="evidence" value="ECO:0007669"/>
    <property type="project" value="UniProtKB-ARBA"/>
</dbReference>
<dbReference type="SMART" id="SM00382">
    <property type="entry name" value="AAA"/>
    <property type="match status" value="1"/>
</dbReference>
<dbReference type="Gene3D" id="1.10.3720.10">
    <property type="entry name" value="MetI-like"/>
    <property type="match status" value="1"/>
</dbReference>
<sequence>MSAVGEAVRERVGGLFWFWSVGAFRRSLPVLFLLGLAAFILGPLLSLILWAFAGRWFYPALLPQEFSVKWWDVVFGNRSVVNSIKYSLMTAPTVTLLSALICLPAAYAFARFQFPGRRFLLLSFLSANSFPKIGLYISIATLFYRLHLMTTFWGVVLIQLMGTLLFMIWIPTGTFRGINRSLEEAARDVGASGARTFFQITLPIAMPGLLVAGLFAFLAAFDEAQGTLIVLDSADAALAGAAAPGAAVAAAGLPRRGLHALRLPMAGLQLVNLTKRFGTTAAVYDFSLDVHDGELMCLLGPSGCGKTTTLRMIGGFATPDGGDILIEGQSVLALPPERRPTAMVFQRFNLWPHMTVTDNIAFGLRLRRLPAAAIHRKVGETLQLVGLPHAARKWPHQLSGGEQQRIAVARALVLEPKILLLDEPFSNLDARLRVRMREELKTLQRQVSITTVFVTHDQEEALTLADRIAVMNKGVMEQVDTPGALYRRPQGLFVADFMGTMNFIRARYHRDRGALAGGQVGIAARGDWHDGAVVTVAFRPEDVMFVDGDAGIPVQVRRVVNLGHYLEVTVDGSGVGAIKVFTDGQRPMSEGQSLNVHFRRILVYAEGLPLAEIEMPRLTHLRTAEEVVEGSPSV</sequence>
<keyword evidence="6 13" id="KW-0067">ATP-binding</keyword>
<evidence type="ECO:0000313" key="13">
    <source>
        <dbReference type="EMBL" id="TMJ00486.1"/>
    </source>
</evidence>
<dbReference type="EMBL" id="VBAL01000114">
    <property type="protein sequence ID" value="TMJ00486.1"/>
    <property type="molecule type" value="Genomic_DNA"/>
</dbReference>
<keyword evidence="3" id="KW-1003">Cell membrane</keyword>
<dbReference type="InterPro" id="IPR012340">
    <property type="entry name" value="NA-bd_OB-fold"/>
</dbReference>
<dbReference type="GO" id="GO:0055052">
    <property type="term" value="C:ATP-binding cassette (ABC) transporter complex, substrate-binding subunit-containing"/>
    <property type="evidence" value="ECO:0007669"/>
    <property type="project" value="TreeGrafter"/>
</dbReference>
<accession>A0A537KXK9</accession>
<dbReference type="InterPro" id="IPR013611">
    <property type="entry name" value="Transp-assoc_OB_typ2"/>
</dbReference>
<evidence type="ECO:0000256" key="9">
    <source>
        <dbReference type="ARBA" id="ARBA00023136"/>
    </source>
</evidence>
<keyword evidence="8 10" id="KW-1133">Transmembrane helix</keyword>
<gene>
    <name evidence="13" type="ORF">E6H01_09310</name>
</gene>
<dbReference type="PANTHER" id="PTHR43875:SF15">
    <property type="entry name" value="TREHALOSE IMPORT ATP-BINDING PROTEIN SUGC"/>
    <property type="match status" value="1"/>
</dbReference>